<comment type="catalytic activity">
    <reaction evidence="1">
        <text>ATP + protein L-histidine = ADP + protein N-phospho-L-histidine.</text>
        <dbReference type="EC" id="2.7.13.3"/>
    </reaction>
</comment>
<feature type="transmembrane region" description="Helical" evidence="13">
    <location>
        <begin position="51"/>
        <end position="69"/>
    </location>
</feature>
<dbReference type="GO" id="GO:0030295">
    <property type="term" value="F:protein kinase activator activity"/>
    <property type="evidence" value="ECO:0007669"/>
    <property type="project" value="TreeGrafter"/>
</dbReference>
<dbReference type="Gene3D" id="3.30.565.10">
    <property type="entry name" value="Histidine kinase-like ATPase, C-terminal domain"/>
    <property type="match status" value="1"/>
</dbReference>
<evidence type="ECO:0000256" key="1">
    <source>
        <dbReference type="ARBA" id="ARBA00000085"/>
    </source>
</evidence>
<reference evidence="16 17" key="1">
    <citation type="journal article" date="2016" name="Nat. Commun.">
        <title>Thousands of microbial genomes shed light on interconnected biogeochemical processes in an aquifer system.</title>
        <authorList>
            <person name="Anantharaman K."/>
            <person name="Brown C.T."/>
            <person name="Hug L.A."/>
            <person name="Sharon I."/>
            <person name="Castelle C.J."/>
            <person name="Probst A.J."/>
            <person name="Thomas B.C."/>
            <person name="Singh A."/>
            <person name="Wilkins M.J."/>
            <person name="Karaoz U."/>
            <person name="Brodie E.L."/>
            <person name="Williams K.H."/>
            <person name="Hubbard S.S."/>
            <person name="Banfield J.F."/>
        </authorList>
    </citation>
    <scope>NUCLEOTIDE SEQUENCE [LARGE SCALE GENOMIC DNA]</scope>
</reference>
<dbReference type="SUPFAM" id="SSF55874">
    <property type="entry name" value="ATPase domain of HSP90 chaperone/DNA topoisomerase II/histidine kinase"/>
    <property type="match status" value="1"/>
</dbReference>
<dbReference type="AlphaFoldDB" id="A0A1G2PGA4"/>
<dbReference type="InterPro" id="IPR005467">
    <property type="entry name" value="His_kinase_dom"/>
</dbReference>
<evidence type="ECO:0000256" key="2">
    <source>
        <dbReference type="ARBA" id="ARBA00004236"/>
    </source>
</evidence>
<keyword evidence="8" id="KW-0418">Kinase</keyword>
<dbReference type="Proteomes" id="UP000178869">
    <property type="component" value="Unassembled WGS sequence"/>
</dbReference>
<dbReference type="SMART" id="SM00304">
    <property type="entry name" value="HAMP"/>
    <property type="match status" value="1"/>
</dbReference>
<dbReference type="GO" id="GO:0005524">
    <property type="term" value="F:ATP binding"/>
    <property type="evidence" value="ECO:0007669"/>
    <property type="project" value="UniProtKB-KW"/>
</dbReference>
<dbReference type="Gene3D" id="6.10.340.10">
    <property type="match status" value="1"/>
</dbReference>
<name>A0A1G2PGA4_9BACT</name>
<protein>
    <recommendedName>
        <fullName evidence="3">histidine kinase</fullName>
        <ecNumber evidence="3">2.7.13.3</ecNumber>
    </recommendedName>
</protein>
<sequence>MNEQLAKYPEPKTHSKKFRFSIAGKILATVTVFGVLPLIFALLFSIQAYEAAFRAIIFSGVVLVGHSVQDDLDKVLELVGLITLAVFLASSSLILIAYLISTSFIKPILDLRKAFGDLSAGKRNVRVPVRNHDEFGDLAQHFNEMSEYIDKANEQEEKMNKLKSEFISIAAHQLRAPLSGIKWTFRMLLDEDWGAMTSEQKQAIERASTANERLIALVNELLDVSRIEEGRIGYNFKSAYIEKIIESVKEEFYLIALGKNIKLEFIHSPAPIPLIAIDEERIGLAINNLLSNAINYTLAGGKITIKSEALEEEIRVSITDTGVGIPKDEIKKLFVKFFRASNVIRMQSSGTGLGLFIVKNIIERHGGKIWAESQEGHGSVFTFTIPFKQKDSGFVPEIE</sequence>
<gene>
    <name evidence="16" type="ORF">A2828_01975</name>
</gene>
<feature type="transmembrane region" description="Helical" evidence="13">
    <location>
        <begin position="81"/>
        <end position="105"/>
    </location>
</feature>
<dbReference type="InterPro" id="IPR036097">
    <property type="entry name" value="HisK_dim/P_sf"/>
</dbReference>
<dbReference type="SMART" id="SM00387">
    <property type="entry name" value="HATPase_c"/>
    <property type="match status" value="1"/>
</dbReference>
<evidence type="ECO:0000256" key="13">
    <source>
        <dbReference type="SAM" id="Phobius"/>
    </source>
</evidence>
<evidence type="ECO:0000256" key="9">
    <source>
        <dbReference type="ARBA" id="ARBA00022840"/>
    </source>
</evidence>
<feature type="domain" description="HAMP" evidence="15">
    <location>
        <begin position="102"/>
        <end position="154"/>
    </location>
</feature>
<dbReference type="FunFam" id="3.30.565.10:FF:000023">
    <property type="entry name" value="PAS domain-containing sensor histidine kinase"/>
    <property type="match status" value="1"/>
</dbReference>
<keyword evidence="10" id="KW-0902">Two-component regulatory system</keyword>
<dbReference type="Pfam" id="PF00672">
    <property type="entry name" value="HAMP"/>
    <property type="match status" value="1"/>
</dbReference>
<evidence type="ECO:0000256" key="8">
    <source>
        <dbReference type="ARBA" id="ARBA00022777"/>
    </source>
</evidence>
<dbReference type="InterPro" id="IPR004358">
    <property type="entry name" value="Sig_transdc_His_kin-like_C"/>
</dbReference>
<feature type="transmembrane region" description="Helical" evidence="13">
    <location>
        <begin position="20"/>
        <end position="44"/>
    </location>
</feature>
<dbReference type="InterPro" id="IPR036890">
    <property type="entry name" value="HATPase_C_sf"/>
</dbReference>
<dbReference type="CDD" id="cd00082">
    <property type="entry name" value="HisKA"/>
    <property type="match status" value="1"/>
</dbReference>
<evidence type="ECO:0000256" key="12">
    <source>
        <dbReference type="SAM" id="Coils"/>
    </source>
</evidence>
<dbReference type="Gene3D" id="1.10.287.130">
    <property type="match status" value="1"/>
</dbReference>
<evidence type="ECO:0000256" key="11">
    <source>
        <dbReference type="ARBA" id="ARBA00023136"/>
    </source>
</evidence>
<dbReference type="PANTHER" id="PTHR42878">
    <property type="entry name" value="TWO-COMPONENT HISTIDINE KINASE"/>
    <property type="match status" value="1"/>
</dbReference>
<feature type="domain" description="Histidine kinase" evidence="14">
    <location>
        <begin position="169"/>
        <end position="389"/>
    </location>
</feature>
<dbReference type="InterPro" id="IPR003660">
    <property type="entry name" value="HAMP_dom"/>
</dbReference>
<feature type="coiled-coil region" evidence="12">
    <location>
        <begin position="138"/>
        <end position="165"/>
    </location>
</feature>
<dbReference type="GO" id="GO:0005886">
    <property type="term" value="C:plasma membrane"/>
    <property type="evidence" value="ECO:0007669"/>
    <property type="project" value="UniProtKB-SubCell"/>
</dbReference>
<keyword evidence="11 13" id="KW-0472">Membrane</keyword>
<dbReference type="CDD" id="cd00075">
    <property type="entry name" value="HATPase"/>
    <property type="match status" value="1"/>
</dbReference>
<dbReference type="GO" id="GO:0000156">
    <property type="term" value="F:phosphorelay response regulator activity"/>
    <property type="evidence" value="ECO:0007669"/>
    <property type="project" value="TreeGrafter"/>
</dbReference>
<dbReference type="CDD" id="cd06225">
    <property type="entry name" value="HAMP"/>
    <property type="match status" value="1"/>
</dbReference>
<keyword evidence="9" id="KW-0067">ATP-binding</keyword>
<evidence type="ECO:0000256" key="7">
    <source>
        <dbReference type="ARBA" id="ARBA00022741"/>
    </source>
</evidence>
<evidence type="ECO:0000313" key="17">
    <source>
        <dbReference type="Proteomes" id="UP000178869"/>
    </source>
</evidence>
<evidence type="ECO:0000313" key="16">
    <source>
        <dbReference type="EMBL" id="OHA46651.1"/>
    </source>
</evidence>
<dbReference type="SUPFAM" id="SSF47384">
    <property type="entry name" value="Homodimeric domain of signal transducing histidine kinase"/>
    <property type="match status" value="1"/>
</dbReference>
<evidence type="ECO:0000256" key="10">
    <source>
        <dbReference type="ARBA" id="ARBA00023012"/>
    </source>
</evidence>
<keyword evidence="13" id="KW-1133">Transmembrane helix</keyword>
<comment type="subcellular location">
    <subcellularLocation>
        <location evidence="2">Cell membrane</location>
    </subcellularLocation>
</comment>
<keyword evidence="13" id="KW-0812">Transmembrane</keyword>
<dbReference type="SMART" id="SM00388">
    <property type="entry name" value="HisKA"/>
    <property type="match status" value="1"/>
</dbReference>
<keyword evidence="6" id="KW-0808">Transferase</keyword>
<comment type="caution">
    <text evidence="16">The sequence shown here is derived from an EMBL/GenBank/DDBJ whole genome shotgun (WGS) entry which is preliminary data.</text>
</comment>
<evidence type="ECO:0000256" key="4">
    <source>
        <dbReference type="ARBA" id="ARBA00022475"/>
    </source>
</evidence>
<evidence type="ECO:0000256" key="5">
    <source>
        <dbReference type="ARBA" id="ARBA00022553"/>
    </source>
</evidence>
<evidence type="ECO:0000256" key="3">
    <source>
        <dbReference type="ARBA" id="ARBA00012438"/>
    </source>
</evidence>
<dbReference type="GO" id="GO:0007234">
    <property type="term" value="P:osmosensory signaling via phosphorelay pathway"/>
    <property type="evidence" value="ECO:0007669"/>
    <property type="project" value="TreeGrafter"/>
</dbReference>
<keyword evidence="12" id="KW-0175">Coiled coil</keyword>
<keyword evidence="4" id="KW-1003">Cell membrane</keyword>
<dbReference type="PRINTS" id="PR00344">
    <property type="entry name" value="BCTRLSENSOR"/>
</dbReference>
<dbReference type="PANTHER" id="PTHR42878:SF7">
    <property type="entry name" value="SENSOR HISTIDINE KINASE GLRK"/>
    <property type="match status" value="1"/>
</dbReference>
<keyword evidence="7" id="KW-0547">Nucleotide-binding</keyword>
<evidence type="ECO:0000259" key="15">
    <source>
        <dbReference type="PROSITE" id="PS50885"/>
    </source>
</evidence>
<dbReference type="InterPro" id="IPR003661">
    <property type="entry name" value="HisK_dim/P_dom"/>
</dbReference>
<dbReference type="PROSITE" id="PS50109">
    <property type="entry name" value="HIS_KIN"/>
    <property type="match status" value="1"/>
</dbReference>
<dbReference type="SUPFAM" id="SSF158472">
    <property type="entry name" value="HAMP domain-like"/>
    <property type="match status" value="1"/>
</dbReference>
<dbReference type="InterPro" id="IPR050351">
    <property type="entry name" value="BphY/WalK/GraS-like"/>
</dbReference>
<dbReference type="GO" id="GO:0000155">
    <property type="term" value="F:phosphorelay sensor kinase activity"/>
    <property type="evidence" value="ECO:0007669"/>
    <property type="project" value="InterPro"/>
</dbReference>
<evidence type="ECO:0000259" key="14">
    <source>
        <dbReference type="PROSITE" id="PS50109"/>
    </source>
</evidence>
<dbReference type="Pfam" id="PF00512">
    <property type="entry name" value="HisKA"/>
    <property type="match status" value="1"/>
</dbReference>
<dbReference type="EC" id="2.7.13.3" evidence="3"/>
<dbReference type="InterPro" id="IPR003594">
    <property type="entry name" value="HATPase_dom"/>
</dbReference>
<organism evidence="16 17">
    <name type="scientific">Candidatus Terrybacteria bacterium RIFCSPHIGHO2_01_FULL_43_35</name>
    <dbReference type="NCBI Taxonomy" id="1802361"/>
    <lineage>
        <taxon>Bacteria</taxon>
        <taxon>Candidatus Terryibacteriota</taxon>
    </lineage>
</organism>
<keyword evidence="5" id="KW-0597">Phosphoprotein</keyword>
<proteinExistence type="predicted"/>
<accession>A0A1G2PGA4</accession>
<dbReference type="PROSITE" id="PS50885">
    <property type="entry name" value="HAMP"/>
    <property type="match status" value="1"/>
</dbReference>
<dbReference type="EMBL" id="MHSR01000013">
    <property type="protein sequence ID" value="OHA46651.1"/>
    <property type="molecule type" value="Genomic_DNA"/>
</dbReference>
<evidence type="ECO:0000256" key="6">
    <source>
        <dbReference type="ARBA" id="ARBA00022679"/>
    </source>
</evidence>
<dbReference type="Pfam" id="PF02518">
    <property type="entry name" value="HATPase_c"/>
    <property type="match status" value="1"/>
</dbReference>